<evidence type="ECO:0000256" key="1">
    <source>
        <dbReference type="SAM" id="MobiDB-lite"/>
    </source>
</evidence>
<protein>
    <submittedName>
        <fullName evidence="3">WD repeat-containing protein 47</fullName>
    </submittedName>
</protein>
<feature type="domain" description="CTLH" evidence="2">
    <location>
        <begin position="44"/>
        <end position="101"/>
    </location>
</feature>
<evidence type="ECO:0000313" key="3">
    <source>
        <dbReference type="EMBL" id="MBY16964.1"/>
    </source>
</evidence>
<dbReference type="InterPro" id="IPR057749">
    <property type="entry name" value="WDR47_COR"/>
</dbReference>
<dbReference type="Pfam" id="PF25602">
    <property type="entry name" value="WDR47_COR"/>
    <property type="match status" value="1"/>
</dbReference>
<sequence length="635" mass="71977">MPTAKISVREEDIIRLTLEFLHNRELHISQLSVERETGVINGSYSDDALFLRQLILDGQWDDVLEFIQPLEAIPTFPTNKFRYCILRHKYAELICMKSEATVVGSVDTAVEEVVKVLNELEKVCPTKEEYSNLCLMLTLPRLSDNLGYKDWNPSTARVQCFQQVYPLVMKFLPCDKKPVMPDAINDRLIQLIIKGMLYESCCNFCKSKAVGSTQPFGPNVLNFSHIFNGSESYQDTDLSLMSWLQSIPAETFIVPFEQKTLNVELEQLERPSLETSWTEHMLVTPIKPKQFPHSAMPFTRPRSAADIMSRSLLPNLDHTSSSSLISSIGVSNTPSNLVKSSFASFHLTGLKSNTPMTSSVDKLFESEVFVNSINGELPSITEVVTRANRLVRTLQCRRRRQRSTRRAHSSSVVAVPHDNIIFLLYYYLLNTQLTISPQIRRRCARTTIHVILLSVGRTSRGNMRHDNNNIYAAAAARVFVGANARAGNRAQYGRRLVGPPHHCGRLCFYNTIPIAARVREAERTFNSVRVTGTRARVWVSSVLFVVVCVRVRTRSAPTIRTLHNNNNISGAAFRVIRIYFHRIYRVYRRARKLRPPRLRSRGSRPCSTTLNSGTAAPATSPPRPKGRPWKRCISP</sequence>
<dbReference type="SMART" id="SM00668">
    <property type="entry name" value="CTLH"/>
    <property type="match status" value="1"/>
</dbReference>
<name>A0A2S2NIG3_SCHGA</name>
<dbReference type="InterPro" id="IPR040067">
    <property type="entry name" value="WDR47"/>
</dbReference>
<accession>A0A2S2NIG3</accession>
<dbReference type="PROSITE" id="PS50897">
    <property type="entry name" value="CTLH"/>
    <property type="match status" value="1"/>
</dbReference>
<reference evidence="3" key="1">
    <citation type="submission" date="2018-04" db="EMBL/GenBank/DDBJ databases">
        <title>Transcriptome of Schizaphis graminum biotype I.</title>
        <authorList>
            <person name="Scully E.D."/>
            <person name="Geib S.M."/>
            <person name="Palmer N.A."/>
            <person name="Koch K."/>
            <person name="Bradshaw J."/>
            <person name="Heng-Moss T."/>
            <person name="Sarath G."/>
        </authorList>
    </citation>
    <scope>NUCLEOTIDE SEQUENCE</scope>
</reference>
<dbReference type="AlphaFoldDB" id="A0A2S2NIG3"/>
<organism evidence="3">
    <name type="scientific">Schizaphis graminum</name>
    <name type="common">Green bug aphid</name>
    <dbReference type="NCBI Taxonomy" id="13262"/>
    <lineage>
        <taxon>Eukaryota</taxon>
        <taxon>Metazoa</taxon>
        <taxon>Ecdysozoa</taxon>
        <taxon>Arthropoda</taxon>
        <taxon>Hexapoda</taxon>
        <taxon>Insecta</taxon>
        <taxon>Pterygota</taxon>
        <taxon>Neoptera</taxon>
        <taxon>Paraneoptera</taxon>
        <taxon>Hemiptera</taxon>
        <taxon>Sternorrhyncha</taxon>
        <taxon>Aphidomorpha</taxon>
        <taxon>Aphidoidea</taxon>
        <taxon>Aphididae</taxon>
        <taxon>Aphidini</taxon>
        <taxon>Schizaphis</taxon>
    </lineage>
</organism>
<gene>
    <name evidence="3" type="primary">Wdr47</name>
    <name evidence="3" type="ORF">g.92510</name>
</gene>
<dbReference type="EMBL" id="GGMR01004345">
    <property type="protein sequence ID" value="MBY16964.1"/>
    <property type="molecule type" value="Transcribed_RNA"/>
</dbReference>
<dbReference type="InterPro" id="IPR006595">
    <property type="entry name" value="CTLH_C"/>
</dbReference>
<dbReference type="PANTHER" id="PTHR19863">
    <property type="entry name" value="NEMITIN (NEURONAL ENRICHED MAP INTERACTING PROTEIN) HOMOLOG"/>
    <property type="match status" value="1"/>
</dbReference>
<feature type="compositionally biased region" description="Basic residues" evidence="1">
    <location>
        <begin position="624"/>
        <end position="635"/>
    </location>
</feature>
<feature type="region of interest" description="Disordered" evidence="1">
    <location>
        <begin position="597"/>
        <end position="635"/>
    </location>
</feature>
<proteinExistence type="predicted"/>
<evidence type="ECO:0000259" key="2">
    <source>
        <dbReference type="PROSITE" id="PS50897"/>
    </source>
</evidence>
<dbReference type="PANTHER" id="PTHR19863:SF11">
    <property type="entry name" value="WD REPEAT-CONTAINING PROTEIN 47-LIKE PROTEIN"/>
    <property type="match status" value="1"/>
</dbReference>
<feature type="compositionally biased region" description="Polar residues" evidence="1">
    <location>
        <begin position="605"/>
        <end position="614"/>
    </location>
</feature>